<feature type="signal peptide" evidence="10">
    <location>
        <begin position="1"/>
        <end position="29"/>
    </location>
</feature>
<evidence type="ECO:0000256" key="7">
    <source>
        <dbReference type="PIRNR" id="PIRNR036421"/>
    </source>
</evidence>
<dbReference type="GO" id="GO:0006508">
    <property type="term" value="P:proteolysis"/>
    <property type="evidence" value="ECO:0007669"/>
    <property type="project" value="UniProtKB-UniRule"/>
</dbReference>
<evidence type="ECO:0000256" key="6">
    <source>
        <dbReference type="ARBA" id="ARBA00022825"/>
    </source>
</evidence>
<evidence type="ECO:0000313" key="13">
    <source>
        <dbReference type="Proteomes" id="UP000178485"/>
    </source>
</evidence>
<dbReference type="SUPFAM" id="SSF52096">
    <property type="entry name" value="ClpP/crotonase"/>
    <property type="match status" value="1"/>
</dbReference>
<proteinExistence type="inferred from homology"/>
<dbReference type="PANTHER" id="PTHR43253:SF1">
    <property type="entry name" value="TRICORN PROTEASE HOMOLOG 2-RELATED"/>
    <property type="match status" value="1"/>
</dbReference>
<keyword evidence="5 7" id="KW-0378">Hydrolase</keyword>
<evidence type="ECO:0000256" key="8">
    <source>
        <dbReference type="PIRSR" id="PIRSR036421-1"/>
    </source>
</evidence>
<evidence type="ECO:0000256" key="5">
    <source>
        <dbReference type="ARBA" id="ARBA00022801"/>
    </source>
</evidence>
<dbReference type="InterPro" id="IPR029045">
    <property type="entry name" value="ClpP/crotonase-like_dom_sf"/>
</dbReference>
<dbReference type="GO" id="GO:0008236">
    <property type="term" value="F:serine-type peptidase activity"/>
    <property type="evidence" value="ECO:0007669"/>
    <property type="project" value="UniProtKB-UniRule"/>
</dbReference>
<feature type="chain" id="PRO_5009603991" description="Tricorn protease homolog" evidence="10">
    <location>
        <begin position="30"/>
        <end position="1089"/>
    </location>
</feature>
<dbReference type="AlphaFoldDB" id="A0A1G4G9J0"/>
<dbReference type="Gene3D" id="3.30.750.44">
    <property type="match status" value="1"/>
</dbReference>
<sequence>MSVTTAVMKRHLISLFLVATLSIPGISAADDTRMLRYPDINGDLIAFVYAGDIWTVKASGGEAKRLTSHAGIELFPKISPDGKWIAFSAEYSGNRQIWVMPAEGGTARQLTFYNSEGVMPPRGGFDNVVLDWTPDSKRILFRANRTSFGERNGKYFTVSIDGGMEEPLPLVNGGFAKFSPDGSQLCFTPVDREFRTWKRYKGGRATELWTYDLKSNTSKQITHWAGSDQWPTWHGDYIFYASDRDTRLNIWRYNRVNGENVQITHHKEFDVMWPSGRNGKLVYENGGYLYLLNLDSGTSERITVSISYDNPNLLPYFRNVKDFIGSYSLSPSGKRALFDARGDIFSVPVENGEIENLTRTQGIREIFPAWSPDGKNIVYYSDATGEYEIYLLENRKGAQPRQLTKGSKAWKYAAEWSPDSKYLLYSDRTLKLWLVDAASGKQTVIDEATAEEIRDYSFSPDGEWIAYSKSSPNYQSALWLYRISTGTRHQITDASFSDMQPRFSRDGKFLFFTSNRDFNLAFSSFEFDYLYNNAGRIYALPLRNDGTTLTRYKNDTEPSDSSKNDSIQASAKGKTPLKVEIDLENIESRIVALPVEPGDYLIIGAVEEGLLYASGNKIMRYNINSEKSEEILDGAGNGSLSADGKSLIYRIGNDYAVAKNQPGQKGGADKIELTNLTMKIELRKEWNQIYADAFRIFRDYFYVNNLHGVDWEGIKKTYGALLPHVPSRFDLDYILNEIVSETNTGHAYVDWGDIGKVARVDGGLLGAELEADLSAKRYIIRKIYAGENWNESRRSPLTENGIDVKEGDYLISINGKELTTDTNPYELLENWGNRHVELAVNSTPSASGARSYTVKTITSEHELRYLDWVNERRKMVDNLSNGKIGYIHVPNTAVEGNRELFRGIYSYNDKEALIIDDRYNGGGFIPDRMIDLLNRRTLVYWHRNGLPQPMKSPGIAHDGPKVMLINGYSSSGGDAFPYFFRKTGEGKLIGTRTWGGLVGISGNARLVDGGYISVPRFGIYDNGEWIIEGVGVYPDIEVVDRPEALAKGEDPCIEKAVEVLLDELKENPRKPVTGPAPPDRSKWIEKEIK</sequence>
<dbReference type="PANTHER" id="PTHR43253">
    <property type="entry name" value="TRICORN PROTEASE HOMOLOG 2-RELATED"/>
    <property type="match status" value="1"/>
</dbReference>
<keyword evidence="4 7" id="KW-0645">Protease</keyword>
<dbReference type="STRING" id="1642646.ING2E5A_2402"/>
<feature type="compositionally biased region" description="Basic and acidic residues" evidence="9">
    <location>
        <begin position="1079"/>
        <end position="1089"/>
    </location>
</feature>
<dbReference type="InterPro" id="IPR036034">
    <property type="entry name" value="PDZ_sf"/>
</dbReference>
<reference evidence="12 13" key="1">
    <citation type="submission" date="2016-08" db="EMBL/GenBank/DDBJ databases">
        <authorList>
            <person name="Seilhamer J.J."/>
        </authorList>
    </citation>
    <scope>NUCLEOTIDE SEQUENCE [LARGE SCALE GENOMIC DNA]</scope>
    <source>
        <strain evidence="12">ING2-E5A</strain>
    </source>
</reference>
<dbReference type="EC" id="3.4.21.-" evidence="7"/>
<feature type="region of interest" description="Disordered" evidence="9">
    <location>
        <begin position="1067"/>
        <end position="1089"/>
    </location>
</feature>
<protein>
    <recommendedName>
        <fullName evidence="7">Tricorn protease homolog</fullName>
        <ecNumber evidence="7">3.4.21.-</ecNumber>
    </recommendedName>
</protein>
<feature type="domain" description="Tail specific protease" evidence="11">
    <location>
        <begin position="847"/>
        <end position="1039"/>
    </location>
</feature>
<dbReference type="Pfam" id="PF26550">
    <property type="entry name" value="Tricorn_2nd"/>
    <property type="match status" value="1"/>
</dbReference>
<dbReference type="Pfam" id="PF26549">
    <property type="entry name" value="Tricorn_N"/>
    <property type="match status" value="1"/>
</dbReference>
<evidence type="ECO:0000256" key="4">
    <source>
        <dbReference type="ARBA" id="ARBA00022670"/>
    </source>
</evidence>
<comment type="similarity">
    <text evidence="2 7">Belongs to the peptidase S41B family.</text>
</comment>
<comment type="subcellular location">
    <subcellularLocation>
        <location evidence="1 7">Cytoplasm</location>
    </subcellularLocation>
</comment>
<feature type="active site" description="Charge relay system" evidence="8">
    <location>
        <position position="1028"/>
    </location>
</feature>
<dbReference type="SUPFAM" id="SSF82171">
    <property type="entry name" value="DPP6 N-terminal domain-like"/>
    <property type="match status" value="2"/>
</dbReference>
<dbReference type="RefSeq" id="WP_231960381.1">
    <property type="nucleotide sequence ID" value="NZ_LT608328.1"/>
</dbReference>
<evidence type="ECO:0000259" key="11">
    <source>
        <dbReference type="SMART" id="SM00245"/>
    </source>
</evidence>
<keyword evidence="13" id="KW-1185">Reference proteome</keyword>
<dbReference type="EMBL" id="LT608328">
    <property type="protein sequence ID" value="SCM59204.1"/>
    <property type="molecule type" value="Genomic_DNA"/>
</dbReference>
<dbReference type="InterPro" id="IPR015943">
    <property type="entry name" value="WD40/YVTN_repeat-like_dom_sf"/>
</dbReference>
<dbReference type="InterPro" id="IPR005151">
    <property type="entry name" value="Tail-specific_protease"/>
</dbReference>
<dbReference type="SUPFAM" id="SSF50156">
    <property type="entry name" value="PDZ domain-like"/>
    <property type="match status" value="1"/>
</dbReference>
<gene>
    <name evidence="12" type="primary">tri</name>
    <name evidence="12" type="ORF">ING2E5A_2402</name>
</gene>
<dbReference type="SMART" id="SM00245">
    <property type="entry name" value="TSPc"/>
    <property type="match status" value="1"/>
</dbReference>
<dbReference type="Gene3D" id="2.130.10.10">
    <property type="entry name" value="YVTN repeat-like/Quinoprotein amine dehydrogenase"/>
    <property type="match status" value="1"/>
</dbReference>
<evidence type="ECO:0000256" key="1">
    <source>
        <dbReference type="ARBA" id="ARBA00004496"/>
    </source>
</evidence>
<comment type="function">
    <text evidence="7">Degrades oligopeptides.</text>
</comment>
<dbReference type="KEGG" id="pmuc:ING2E5A_2402"/>
<accession>A0A1G4G9J0</accession>
<dbReference type="Gene3D" id="3.90.226.10">
    <property type="entry name" value="2-enoyl-CoA Hydratase, Chain A, domain 1"/>
    <property type="match status" value="1"/>
</dbReference>
<keyword evidence="6 7" id="KW-0720">Serine protease</keyword>
<keyword evidence="10" id="KW-0732">Signal</keyword>
<dbReference type="Pfam" id="PF14684">
    <property type="entry name" value="Tricorn_C1"/>
    <property type="match status" value="1"/>
</dbReference>
<evidence type="ECO:0000256" key="2">
    <source>
        <dbReference type="ARBA" id="ARBA00008524"/>
    </source>
</evidence>
<feature type="region of interest" description="Disordered" evidence="9">
    <location>
        <begin position="550"/>
        <end position="571"/>
    </location>
</feature>
<dbReference type="GO" id="GO:0005737">
    <property type="term" value="C:cytoplasm"/>
    <property type="evidence" value="ECO:0007669"/>
    <property type="project" value="UniProtKB-SubCell"/>
</dbReference>
<dbReference type="Pfam" id="PF03572">
    <property type="entry name" value="Peptidase_S41"/>
    <property type="match status" value="1"/>
</dbReference>
<feature type="compositionally biased region" description="Basic and acidic residues" evidence="9">
    <location>
        <begin position="552"/>
        <end position="563"/>
    </location>
</feature>
<feature type="active site" description="Charge relay system" evidence="8">
    <location>
        <position position="746"/>
    </location>
</feature>
<dbReference type="CDD" id="cd07562">
    <property type="entry name" value="Peptidase_S41_TRI"/>
    <property type="match status" value="1"/>
</dbReference>
<dbReference type="Gene3D" id="2.30.42.10">
    <property type="match status" value="1"/>
</dbReference>
<evidence type="ECO:0000256" key="3">
    <source>
        <dbReference type="ARBA" id="ARBA00022490"/>
    </source>
</evidence>
<dbReference type="Pfam" id="PF14685">
    <property type="entry name" value="PDZ_Tricorn"/>
    <property type="match status" value="1"/>
</dbReference>
<dbReference type="Proteomes" id="UP000178485">
    <property type="component" value="Chromosome i"/>
</dbReference>
<dbReference type="InterPro" id="IPR029414">
    <property type="entry name" value="Tricorn_PDZ"/>
</dbReference>
<dbReference type="InterPro" id="IPR012393">
    <property type="entry name" value="Tricorn_protease"/>
</dbReference>
<feature type="active site" description="Nucleophile" evidence="8">
    <location>
        <position position="971"/>
    </location>
</feature>
<dbReference type="PIRSF" id="PIRSF036421">
    <property type="entry name" value="Tricorn_protease"/>
    <property type="match status" value="1"/>
</dbReference>
<name>A0A1G4G9J0_9BACT</name>
<organism evidence="12 13">
    <name type="scientific">Petrimonas mucosa</name>
    <dbReference type="NCBI Taxonomy" id="1642646"/>
    <lineage>
        <taxon>Bacteria</taxon>
        <taxon>Pseudomonadati</taxon>
        <taxon>Bacteroidota</taxon>
        <taxon>Bacteroidia</taxon>
        <taxon>Bacteroidales</taxon>
        <taxon>Dysgonomonadaceae</taxon>
        <taxon>Petrimonas</taxon>
    </lineage>
</organism>
<dbReference type="Gene3D" id="2.120.10.60">
    <property type="entry name" value="Tricorn protease N-terminal domain"/>
    <property type="match status" value="1"/>
</dbReference>
<keyword evidence="3 7" id="KW-0963">Cytoplasm</keyword>
<evidence type="ECO:0000256" key="9">
    <source>
        <dbReference type="SAM" id="MobiDB-lite"/>
    </source>
</evidence>
<evidence type="ECO:0000256" key="10">
    <source>
        <dbReference type="SAM" id="SignalP"/>
    </source>
</evidence>
<evidence type="ECO:0000313" key="12">
    <source>
        <dbReference type="EMBL" id="SCM59204.1"/>
    </source>
</evidence>
<dbReference type="InterPro" id="IPR028204">
    <property type="entry name" value="Tricorn_C1"/>
</dbReference>